<dbReference type="PROSITE" id="PS51257">
    <property type="entry name" value="PROKAR_LIPOPROTEIN"/>
    <property type="match status" value="1"/>
</dbReference>
<accession>A0A8I0AMI2</accession>
<dbReference type="Proteomes" id="UP000615234">
    <property type="component" value="Unassembled WGS sequence"/>
</dbReference>
<name>A0A8I0AMI2_9FIRM</name>
<dbReference type="AlphaFoldDB" id="A0A8I0AMI2"/>
<dbReference type="RefSeq" id="WP_117807860.1">
    <property type="nucleotide sequence ID" value="NZ_JACOOX010000001.1"/>
</dbReference>
<protein>
    <submittedName>
        <fullName evidence="1">Uncharacterized protein</fullName>
    </submittedName>
</protein>
<proteinExistence type="predicted"/>
<reference evidence="1 2" key="1">
    <citation type="submission" date="2020-08" db="EMBL/GenBank/DDBJ databases">
        <title>Genome public.</title>
        <authorList>
            <person name="Liu C."/>
            <person name="Sun Q."/>
        </authorList>
    </citation>
    <scope>NUCLEOTIDE SEQUENCE [LARGE SCALE GENOMIC DNA]</scope>
    <source>
        <strain evidence="1 2">NSJ-10</strain>
    </source>
</reference>
<keyword evidence="2" id="KW-1185">Reference proteome</keyword>
<gene>
    <name evidence="1" type="ORF">H8S09_01370</name>
</gene>
<organism evidence="1 2">
    <name type="scientific">Coprococcus hominis</name>
    <name type="common">ex Liu et al. 2022</name>
    <dbReference type="NCBI Taxonomy" id="2763039"/>
    <lineage>
        <taxon>Bacteria</taxon>
        <taxon>Bacillati</taxon>
        <taxon>Bacillota</taxon>
        <taxon>Clostridia</taxon>
        <taxon>Lachnospirales</taxon>
        <taxon>Lachnospiraceae</taxon>
        <taxon>Coprococcus</taxon>
    </lineage>
</organism>
<dbReference type="EMBL" id="JACOOX010000001">
    <property type="protein sequence ID" value="MBC5661552.1"/>
    <property type="molecule type" value="Genomic_DNA"/>
</dbReference>
<evidence type="ECO:0000313" key="1">
    <source>
        <dbReference type="EMBL" id="MBC5661552.1"/>
    </source>
</evidence>
<sequence length="270" mass="29276">MKRGHCILAAGLCILAGLVSGCGDKKQQTSEEITTAEDGTVAVEVLDNDQIALVYNGYDPEVHGMMFTITNKSDDQMVNVYFSDVVVDGETLQPMFGLDVEAQTSEDQICLVDCDAAPAALTGIVCVDDMEGYTIGTYEIDDVALSNEKDDTKEYTVKEGAVTILDNDKVTVSYIGIENDSDGDDAEQVLAFEVYNKTDKKIQATFDTVLVNGKEEEISYVADAMGHTYATLFCDVSDVKAMTTLTGEFAVYDEDDELIGSYSIEKAALK</sequence>
<evidence type="ECO:0000313" key="2">
    <source>
        <dbReference type="Proteomes" id="UP000615234"/>
    </source>
</evidence>
<comment type="caution">
    <text evidence="1">The sequence shown here is derived from an EMBL/GenBank/DDBJ whole genome shotgun (WGS) entry which is preliminary data.</text>
</comment>